<dbReference type="Proteomes" id="UP000015105">
    <property type="component" value="Chromosome 2D"/>
</dbReference>
<evidence type="ECO:0000313" key="3">
    <source>
        <dbReference type="Proteomes" id="UP000015105"/>
    </source>
</evidence>
<dbReference type="InterPro" id="IPR002933">
    <property type="entry name" value="Peptidase_M20"/>
</dbReference>
<evidence type="ECO:0000256" key="1">
    <source>
        <dbReference type="ARBA" id="ARBA00003007"/>
    </source>
</evidence>
<reference evidence="2" key="3">
    <citation type="journal article" date="2017" name="Nature">
        <title>Genome sequence of the progenitor of the wheat D genome Aegilops tauschii.</title>
        <authorList>
            <person name="Luo M.C."/>
            <person name="Gu Y.Q."/>
            <person name="Puiu D."/>
            <person name="Wang H."/>
            <person name="Twardziok S.O."/>
            <person name="Deal K.R."/>
            <person name="Huo N."/>
            <person name="Zhu T."/>
            <person name="Wang L."/>
            <person name="Wang Y."/>
            <person name="McGuire P.E."/>
            <person name="Liu S."/>
            <person name="Long H."/>
            <person name="Ramasamy R.K."/>
            <person name="Rodriguez J.C."/>
            <person name="Van S.L."/>
            <person name="Yuan L."/>
            <person name="Wang Z."/>
            <person name="Xia Z."/>
            <person name="Xiao L."/>
            <person name="Anderson O.D."/>
            <person name="Ouyang S."/>
            <person name="Liang Y."/>
            <person name="Zimin A.V."/>
            <person name="Pertea G."/>
            <person name="Qi P."/>
            <person name="Bennetzen J.L."/>
            <person name="Dai X."/>
            <person name="Dawson M.W."/>
            <person name="Muller H.G."/>
            <person name="Kugler K."/>
            <person name="Rivarola-Duarte L."/>
            <person name="Spannagl M."/>
            <person name="Mayer K.F.X."/>
            <person name="Lu F.H."/>
            <person name="Bevan M.W."/>
            <person name="Leroy P."/>
            <person name="Li P."/>
            <person name="You F.M."/>
            <person name="Sun Q."/>
            <person name="Liu Z."/>
            <person name="Lyons E."/>
            <person name="Wicker T."/>
            <person name="Salzberg S.L."/>
            <person name="Devos K.M."/>
            <person name="Dvorak J."/>
        </authorList>
    </citation>
    <scope>NUCLEOTIDE SEQUENCE [LARGE SCALE GENOMIC DNA]</scope>
    <source>
        <strain evidence="2">cv. AL8/78</strain>
    </source>
</reference>
<organism evidence="2 3">
    <name type="scientific">Aegilops tauschii subsp. strangulata</name>
    <name type="common">Goatgrass</name>
    <dbReference type="NCBI Taxonomy" id="200361"/>
    <lineage>
        <taxon>Eukaryota</taxon>
        <taxon>Viridiplantae</taxon>
        <taxon>Streptophyta</taxon>
        <taxon>Embryophyta</taxon>
        <taxon>Tracheophyta</taxon>
        <taxon>Spermatophyta</taxon>
        <taxon>Magnoliopsida</taxon>
        <taxon>Liliopsida</taxon>
        <taxon>Poales</taxon>
        <taxon>Poaceae</taxon>
        <taxon>BOP clade</taxon>
        <taxon>Pooideae</taxon>
        <taxon>Triticodae</taxon>
        <taxon>Triticeae</taxon>
        <taxon>Triticinae</taxon>
        <taxon>Aegilops</taxon>
    </lineage>
</organism>
<dbReference type="Gramene" id="AET2Gv20847200.16">
    <property type="protein sequence ID" value="AET2Gv20847200.16"/>
    <property type="gene ID" value="AET2Gv20847200"/>
</dbReference>
<dbReference type="SUPFAM" id="SSF53187">
    <property type="entry name" value="Zn-dependent exopeptidases"/>
    <property type="match status" value="1"/>
</dbReference>
<dbReference type="GO" id="GO:0016787">
    <property type="term" value="F:hydrolase activity"/>
    <property type="evidence" value="ECO:0007669"/>
    <property type="project" value="InterPro"/>
</dbReference>
<reference evidence="2" key="5">
    <citation type="journal article" date="2021" name="G3 (Bethesda)">
        <title>Aegilops tauschii genome assembly Aet v5.0 features greater sequence contiguity and improved annotation.</title>
        <authorList>
            <person name="Wang L."/>
            <person name="Zhu T."/>
            <person name="Rodriguez J.C."/>
            <person name="Deal K.R."/>
            <person name="Dubcovsky J."/>
            <person name="McGuire P.E."/>
            <person name="Lux T."/>
            <person name="Spannagl M."/>
            <person name="Mayer K.F.X."/>
            <person name="Baldrich P."/>
            <person name="Meyers B.C."/>
            <person name="Huo N."/>
            <person name="Gu Y.Q."/>
            <person name="Zhou H."/>
            <person name="Devos K.M."/>
            <person name="Bennetzen J.L."/>
            <person name="Unver T."/>
            <person name="Budak H."/>
            <person name="Gulick P.J."/>
            <person name="Galiba G."/>
            <person name="Kalapos B."/>
            <person name="Nelson D.R."/>
            <person name="Li P."/>
            <person name="You F.M."/>
            <person name="Luo M.C."/>
            <person name="Dvorak J."/>
        </authorList>
    </citation>
    <scope>NUCLEOTIDE SEQUENCE [LARGE SCALE GENOMIC DNA]</scope>
    <source>
        <strain evidence="2">cv. AL8/78</strain>
    </source>
</reference>
<protein>
    <recommendedName>
        <fullName evidence="4">Peptidase M20 dimerisation domain-containing protein</fullName>
    </recommendedName>
</protein>
<sequence length="170" mass="18103">MHACGHDAHTAMLLGAAKLLHEGKDQLKGTVRLLFQPAEEGGAGASHMVKEGVLNGVEAIFAMHVDCQKPTGSIAAHAGPTHAAVCFYVVKIEGKTGNAETPHLNVDPVVAAAFTILALQQLTSREDDPLHSQVRHCPIAILLCSTGFLQTCHTKRKRSGSCQQTEVFFS</sequence>
<evidence type="ECO:0000313" key="2">
    <source>
        <dbReference type="EnsemblPlants" id="AET2Gv20847200.16"/>
    </source>
</evidence>
<dbReference type="Gene3D" id="3.40.630.10">
    <property type="entry name" value="Zn peptidases"/>
    <property type="match status" value="1"/>
</dbReference>
<dbReference type="EnsemblPlants" id="AET2Gv20847200.16">
    <property type="protein sequence ID" value="AET2Gv20847200.16"/>
    <property type="gene ID" value="AET2Gv20847200"/>
</dbReference>
<reference evidence="2" key="4">
    <citation type="submission" date="2019-03" db="UniProtKB">
        <authorList>
            <consortium name="EnsemblPlants"/>
        </authorList>
    </citation>
    <scope>IDENTIFICATION</scope>
</reference>
<dbReference type="PANTHER" id="PTHR11014">
    <property type="entry name" value="PEPTIDASE M20 FAMILY MEMBER"/>
    <property type="match status" value="1"/>
</dbReference>
<dbReference type="AlphaFoldDB" id="A0A453CHJ9"/>
<accession>A0A453CHJ9</accession>
<name>A0A453CHJ9_AEGTS</name>
<reference evidence="3" key="1">
    <citation type="journal article" date="2014" name="Science">
        <title>Ancient hybridizations among the ancestral genomes of bread wheat.</title>
        <authorList>
            <consortium name="International Wheat Genome Sequencing Consortium,"/>
            <person name="Marcussen T."/>
            <person name="Sandve S.R."/>
            <person name="Heier L."/>
            <person name="Spannagl M."/>
            <person name="Pfeifer M."/>
            <person name="Jakobsen K.S."/>
            <person name="Wulff B.B."/>
            <person name="Steuernagel B."/>
            <person name="Mayer K.F."/>
            <person name="Olsen O.A."/>
        </authorList>
    </citation>
    <scope>NUCLEOTIDE SEQUENCE [LARGE SCALE GENOMIC DNA]</scope>
    <source>
        <strain evidence="3">cv. AL8/78</strain>
    </source>
</reference>
<dbReference type="InterPro" id="IPR017439">
    <property type="entry name" value="Amidohydrolase"/>
</dbReference>
<dbReference type="PANTHER" id="PTHR11014:SF156">
    <property type="entry name" value="PEPTIDASE M20 DIMERISATION DOMAIN-CONTAINING PROTEIN"/>
    <property type="match status" value="1"/>
</dbReference>
<comment type="function">
    <text evidence="1">Hydrolyzes certain amino acid conjugates of the plant growth regulator indole-3-acetic acid (IAA).</text>
</comment>
<keyword evidence="3" id="KW-1185">Reference proteome</keyword>
<evidence type="ECO:0008006" key="4">
    <source>
        <dbReference type="Google" id="ProtNLM"/>
    </source>
</evidence>
<proteinExistence type="predicted"/>
<reference evidence="3" key="2">
    <citation type="journal article" date="2017" name="Nat. Plants">
        <title>The Aegilops tauschii genome reveals multiple impacts of transposons.</title>
        <authorList>
            <person name="Zhao G."/>
            <person name="Zou C."/>
            <person name="Li K."/>
            <person name="Wang K."/>
            <person name="Li T."/>
            <person name="Gao L."/>
            <person name="Zhang X."/>
            <person name="Wang H."/>
            <person name="Yang Z."/>
            <person name="Liu X."/>
            <person name="Jiang W."/>
            <person name="Mao L."/>
            <person name="Kong X."/>
            <person name="Jiao Y."/>
            <person name="Jia J."/>
        </authorList>
    </citation>
    <scope>NUCLEOTIDE SEQUENCE [LARGE SCALE GENOMIC DNA]</scope>
    <source>
        <strain evidence="3">cv. AL8/78</strain>
    </source>
</reference>
<dbReference type="Pfam" id="PF01546">
    <property type="entry name" value="Peptidase_M20"/>
    <property type="match status" value="1"/>
</dbReference>